<organism evidence="2 3">
    <name type="scientific">Pristionchus fissidentatus</name>
    <dbReference type="NCBI Taxonomy" id="1538716"/>
    <lineage>
        <taxon>Eukaryota</taxon>
        <taxon>Metazoa</taxon>
        <taxon>Ecdysozoa</taxon>
        <taxon>Nematoda</taxon>
        <taxon>Chromadorea</taxon>
        <taxon>Rhabditida</taxon>
        <taxon>Rhabditina</taxon>
        <taxon>Diplogasteromorpha</taxon>
        <taxon>Diplogasteroidea</taxon>
        <taxon>Neodiplogasteridae</taxon>
        <taxon>Pristionchus</taxon>
    </lineage>
</organism>
<feature type="non-terminal residue" evidence="2">
    <location>
        <position position="476"/>
    </location>
</feature>
<comment type="caution">
    <text evidence="2">The sequence shown here is derived from an EMBL/GenBank/DDBJ whole genome shotgun (WGS) entry which is preliminary data.</text>
</comment>
<evidence type="ECO:0000259" key="1">
    <source>
        <dbReference type="Pfam" id="PF10551"/>
    </source>
</evidence>
<dbReference type="PANTHER" id="PTHR47160:SF8">
    <property type="entry name" value="MULE TRANSPOSASE DOMAIN-CONTAINING PROTEIN"/>
    <property type="match status" value="1"/>
</dbReference>
<dbReference type="InterPro" id="IPR018289">
    <property type="entry name" value="MULE_transposase_dom"/>
</dbReference>
<feature type="domain" description="MULE transposase" evidence="1">
    <location>
        <begin position="187"/>
        <end position="285"/>
    </location>
</feature>
<dbReference type="Proteomes" id="UP001432322">
    <property type="component" value="Unassembled WGS sequence"/>
</dbReference>
<sequence>MSAVPLPLRMPSDTMRSTKGKKLYADDCDYVYRVSHSVGADTKLRCVKARCGGRATIGGNGQAEMTPSTTHNHAPSDYPMEVYGARKAVKFLRGQDVAPKAAMSAVTAQIDPAIRPYMPSAVALKKGAQRLVPNLTSGNYPYVPQILTMTSDGLPFMRFNSTPTSQDGCVIFCTSSSLMRMNTNSHWSTDGTFRVAPPPYAQLFIIGIQDGHLFVPTVFSLLRSKRTDAYREVFDAVLSMGVINAPSHILMGECYKSHFEKAISNAAKGAHPNVVIKRCLFHLTQIIWRTVQSEGLVSQYKNPDVKMTIRCLAALAFLDVAEIPDYYNELVAHSAVSTPQCESVLDIFGRNYVGIDASGGVHTPLYPLEEWSVRDRILSSYHASNSAQESFNASLGGVPANCAVSRLETGLLEVANEWEEEHSKAAQSNLLLPQYRKQGTTRKSNEERRRMALANGSMGRPVLDHLKALSIYVTMN</sequence>
<keyword evidence="3" id="KW-1185">Reference proteome</keyword>
<name>A0AAV5VMK4_9BILA</name>
<dbReference type="EMBL" id="BTSY01000003">
    <property type="protein sequence ID" value="GMT19866.1"/>
    <property type="molecule type" value="Genomic_DNA"/>
</dbReference>
<accession>A0AAV5VMK4</accession>
<dbReference type="AlphaFoldDB" id="A0AAV5VMK4"/>
<dbReference type="Pfam" id="PF10551">
    <property type="entry name" value="MULE"/>
    <property type="match status" value="1"/>
</dbReference>
<evidence type="ECO:0000313" key="3">
    <source>
        <dbReference type="Proteomes" id="UP001432322"/>
    </source>
</evidence>
<evidence type="ECO:0000313" key="2">
    <source>
        <dbReference type="EMBL" id="GMT19866.1"/>
    </source>
</evidence>
<dbReference type="Gene3D" id="2.20.25.240">
    <property type="match status" value="1"/>
</dbReference>
<dbReference type="PANTHER" id="PTHR47160">
    <property type="entry name" value="PUTATIVE-RELATED"/>
    <property type="match status" value="1"/>
</dbReference>
<protein>
    <recommendedName>
        <fullName evidence="1">MULE transposase domain-containing protein</fullName>
    </recommendedName>
</protein>
<reference evidence="2" key="1">
    <citation type="submission" date="2023-10" db="EMBL/GenBank/DDBJ databases">
        <title>Genome assembly of Pristionchus species.</title>
        <authorList>
            <person name="Yoshida K."/>
            <person name="Sommer R.J."/>
        </authorList>
    </citation>
    <scope>NUCLEOTIDE SEQUENCE</scope>
    <source>
        <strain evidence="2">RS5133</strain>
    </source>
</reference>
<proteinExistence type="predicted"/>
<gene>
    <name evidence="2" type="ORF">PFISCL1PPCAC_11163</name>
</gene>